<dbReference type="OrthoDB" id="592847at2759"/>
<evidence type="ECO:0000313" key="12">
    <source>
        <dbReference type="EMBL" id="KAG2497176.1"/>
    </source>
</evidence>
<evidence type="ECO:0000313" key="13">
    <source>
        <dbReference type="Proteomes" id="UP000612055"/>
    </source>
</evidence>
<keyword evidence="5" id="KW-0808">Transferase</keyword>
<comment type="caution">
    <text evidence="12">The sequence shown here is derived from an EMBL/GenBank/DDBJ whole genome shotgun (WGS) entry which is preliminary data.</text>
</comment>
<comment type="subcellular location">
    <subcellularLocation>
        <location evidence="1 11">Golgi apparatus membrane</location>
        <topology evidence="1 11">Single-pass type II membrane protein</topology>
    </subcellularLocation>
</comment>
<dbReference type="Gene3D" id="3.90.550.50">
    <property type="match status" value="1"/>
</dbReference>
<keyword evidence="13" id="KW-1185">Reference proteome</keyword>
<proteinExistence type="inferred from homology"/>
<evidence type="ECO:0000256" key="4">
    <source>
        <dbReference type="ARBA" id="ARBA00022676"/>
    </source>
</evidence>
<protein>
    <recommendedName>
        <fullName evidence="11">Hexosyltransferase</fullName>
        <ecNumber evidence="11">2.4.1.-</ecNumber>
    </recommendedName>
</protein>
<dbReference type="Proteomes" id="UP000612055">
    <property type="component" value="Unassembled WGS sequence"/>
</dbReference>
<dbReference type="AlphaFoldDB" id="A0A835Y6Y2"/>
<evidence type="ECO:0000256" key="2">
    <source>
        <dbReference type="ARBA" id="ARBA00004922"/>
    </source>
</evidence>
<name>A0A835Y6Y2_9CHLO</name>
<comment type="cofactor">
    <cofactor evidence="11">
        <name>Mn(2+)</name>
        <dbReference type="ChEBI" id="CHEBI:29035"/>
    </cofactor>
</comment>
<dbReference type="InterPro" id="IPR002659">
    <property type="entry name" value="Glyco_trans_31"/>
</dbReference>
<dbReference type="GO" id="GO:0008378">
    <property type="term" value="F:galactosyltransferase activity"/>
    <property type="evidence" value="ECO:0007669"/>
    <property type="project" value="TreeGrafter"/>
</dbReference>
<keyword evidence="8" id="KW-1133">Transmembrane helix</keyword>
<dbReference type="Pfam" id="PF01762">
    <property type="entry name" value="Galactosyl_T"/>
    <property type="match status" value="1"/>
</dbReference>
<dbReference type="PANTHER" id="PTHR11214">
    <property type="entry name" value="BETA-1,3-N-ACETYLGLUCOSAMINYLTRANSFERASE"/>
    <property type="match status" value="1"/>
</dbReference>
<comment type="pathway">
    <text evidence="2">Protein modification; protein glycosylation.</text>
</comment>
<dbReference type="PANTHER" id="PTHR11214:SF74">
    <property type="entry name" value="HYDROXYPROLINE O-GALACTOSYLTRANSFERASE HPGT1"/>
    <property type="match status" value="1"/>
</dbReference>
<evidence type="ECO:0000256" key="6">
    <source>
        <dbReference type="ARBA" id="ARBA00022692"/>
    </source>
</evidence>
<evidence type="ECO:0000256" key="5">
    <source>
        <dbReference type="ARBA" id="ARBA00022679"/>
    </source>
</evidence>
<evidence type="ECO:0000256" key="1">
    <source>
        <dbReference type="ARBA" id="ARBA00004323"/>
    </source>
</evidence>
<sequence>MKESPVQLRPSRLPASARRLSDPTLALPLGATLHRSARKARRLTNAALSAAGRRSSAATAFGKLFGPAKEGKAAGASRTPSSPAAGPLNVSAVRVFIGIQTAPSPANAEPFSKYDYAARRHAVRQTWMAEAARFPHMAVRFVVGRGPDGQLDPGLAAEAAEFGDFMVLDVQDCYTCLTNKSRAMFVEVARAFPAVEWVVKADDDTYILAWRLLMALDQYAAAGADYIGCLDTGATHPNATHRWYEPNWPQLGTNYFTRAMGSIYILSARVVRGVIARRPLALRQSRSAEDSAVGMWLLGSSALFLDDLRLCSLGCSEASVGMWDPREQGLTAGASLVLHASPQCRAAVRKDAWPLPYAVRPPQLPHKPTPAQREAWHFERARQRAWARMRK</sequence>
<accession>A0A835Y6Y2</accession>
<evidence type="ECO:0000256" key="10">
    <source>
        <dbReference type="ARBA" id="ARBA00023136"/>
    </source>
</evidence>
<evidence type="ECO:0000256" key="9">
    <source>
        <dbReference type="ARBA" id="ARBA00023034"/>
    </source>
</evidence>
<organism evidence="12 13">
    <name type="scientific">Edaphochlamys debaryana</name>
    <dbReference type="NCBI Taxonomy" id="47281"/>
    <lineage>
        <taxon>Eukaryota</taxon>
        <taxon>Viridiplantae</taxon>
        <taxon>Chlorophyta</taxon>
        <taxon>core chlorophytes</taxon>
        <taxon>Chlorophyceae</taxon>
        <taxon>CS clade</taxon>
        <taxon>Chlamydomonadales</taxon>
        <taxon>Chlamydomonadales incertae sedis</taxon>
        <taxon>Edaphochlamys</taxon>
    </lineage>
</organism>
<evidence type="ECO:0000256" key="8">
    <source>
        <dbReference type="ARBA" id="ARBA00022989"/>
    </source>
</evidence>
<dbReference type="UniPathway" id="UPA00378"/>
<gene>
    <name evidence="12" type="ORF">HYH03_004765</name>
</gene>
<dbReference type="GO" id="GO:0000139">
    <property type="term" value="C:Golgi membrane"/>
    <property type="evidence" value="ECO:0007669"/>
    <property type="project" value="UniProtKB-SubCell"/>
</dbReference>
<evidence type="ECO:0000256" key="3">
    <source>
        <dbReference type="ARBA" id="ARBA00008661"/>
    </source>
</evidence>
<keyword evidence="9 11" id="KW-0333">Golgi apparatus</keyword>
<comment type="similarity">
    <text evidence="3 11">Belongs to the glycosyltransferase 31 family.</text>
</comment>
<keyword evidence="4 11" id="KW-0328">Glycosyltransferase</keyword>
<keyword evidence="7" id="KW-0735">Signal-anchor</keyword>
<evidence type="ECO:0000256" key="7">
    <source>
        <dbReference type="ARBA" id="ARBA00022968"/>
    </source>
</evidence>
<dbReference type="EC" id="2.4.1.-" evidence="11"/>
<keyword evidence="10" id="KW-0472">Membrane</keyword>
<keyword evidence="11" id="KW-0464">Manganese</keyword>
<evidence type="ECO:0000256" key="11">
    <source>
        <dbReference type="RuleBase" id="RU363063"/>
    </source>
</evidence>
<dbReference type="EMBL" id="JAEHOE010000015">
    <property type="protein sequence ID" value="KAG2497176.1"/>
    <property type="molecule type" value="Genomic_DNA"/>
</dbReference>
<keyword evidence="6" id="KW-0812">Transmembrane</keyword>
<reference evidence="12" key="1">
    <citation type="journal article" date="2020" name="bioRxiv">
        <title>Comparative genomics of Chlamydomonas.</title>
        <authorList>
            <person name="Craig R.J."/>
            <person name="Hasan A.R."/>
            <person name="Ness R.W."/>
            <person name="Keightley P.D."/>
        </authorList>
    </citation>
    <scope>NUCLEOTIDE SEQUENCE</scope>
    <source>
        <strain evidence="12">CCAP 11/70</strain>
    </source>
</reference>